<evidence type="ECO:0000313" key="3">
    <source>
        <dbReference type="Proteomes" id="UP001527866"/>
    </source>
</evidence>
<evidence type="ECO:0008006" key="4">
    <source>
        <dbReference type="Google" id="ProtNLM"/>
    </source>
</evidence>
<gene>
    <name evidence="2" type="ORF">O4J56_22190</name>
</gene>
<comment type="caution">
    <text evidence="2">The sequence shown here is derived from an EMBL/GenBank/DDBJ whole genome shotgun (WGS) entry which is preliminary data.</text>
</comment>
<dbReference type="RefSeq" id="WP_270688344.1">
    <property type="nucleotide sequence ID" value="NZ_JAQFWQ010000076.1"/>
</dbReference>
<accession>A0ABT4UAL1</accession>
<dbReference type="Proteomes" id="UP001527866">
    <property type="component" value="Unassembled WGS sequence"/>
</dbReference>
<protein>
    <recommendedName>
        <fullName evidence="4">XRE family transcriptional regulator</fullName>
    </recommendedName>
</protein>
<feature type="region of interest" description="Disordered" evidence="1">
    <location>
        <begin position="84"/>
        <end position="105"/>
    </location>
</feature>
<name>A0ABT4UAL1_9ACTN</name>
<reference evidence="2 3" key="1">
    <citation type="submission" date="2023-01" db="EMBL/GenBank/DDBJ databases">
        <title>Draft genome sequence of Nocardiopsis sp. RSe5-2 isolated from halophytes.</title>
        <authorList>
            <person name="Duangmal K."/>
            <person name="Chantavorakit T."/>
        </authorList>
    </citation>
    <scope>NUCLEOTIDE SEQUENCE [LARGE SCALE GENOMIC DNA]</scope>
    <source>
        <strain evidence="2 3">RSe5-2</strain>
    </source>
</reference>
<dbReference type="EMBL" id="JAQFWQ010000076">
    <property type="protein sequence ID" value="MDA2813372.1"/>
    <property type="molecule type" value="Genomic_DNA"/>
</dbReference>
<evidence type="ECO:0000256" key="1">
    <source>
        <dbReference type="SAM" id="MobiDB-lite"/>
    </source>
</evidence>
<keyword evidence="3" id="KW-1185">Reference proteome</keyword>
<evidence type="ECO:0000313" key="2">
    <source>
        <dbReference type="EMBL" id="MDA2813372.1"/>
    </source>
</evidence>
<organism evidence="2 3">
    <name type="scientific">Nocardiopsis endophytica</name>
    <dbReference type="NCBI Taxonomy" id="3018445"/>
    <lineage>
        <taxon>Bacteria</taxon>
        <taxon>Bacillati</taxon>
        <taxon>Actinomycetota</taxon>
        <taxon>Actinomycetes</taxon>
        <taxon>Streptosporangiales</taxon>
        <taxon>Nocardiopsidaceae</taxon>
        <taxon>Nocardiopsis</taxon>
    </lineage>
</organism>
<dbReference type="SUPFAM" id="SSF47413">
    <property type="entry name" value="lambda repressor-like DNA-binding domains"/>
    <property type="match status" value="1"/>
</dbReference>
<proteinExistence type="predicted"/>
<dbReference type="Pfam" id="PF13560">
    <property type="entry name" value="HTH_31"/>
    <property type="match status" value="1"/>
</dbReference>
<dbReference type="InterPro" id="IPR010982">
    <property type="entry name" value="Lambda_DNA-bd_dom_sf"/>
</dbReference>
<sequence length="299" mass="33397">MAGSAHEPNTPELGILGELLRAARTAAGATTRQVEGFSSGHVSNVENGRVMPSRQFILVYVNRFGCDRRRVMMAYRRAVDAGSARRRQRSNGLAKEASPESVTVESPFSHIRETYRTEEVETTYRIGDRGEIEEVVTIRTITAVAPQVFLAAARFTYPTDPNEGVLTVQAGAGCRKVRSEESPTGAVTSVFRLDRVLGPDSGPFAFSMRVKVASHAPAMPKVRYHTSTRTHRYSLRVQFSGRRLPQAVWWFREDSALDVEYGVPVEERFISGDGSGLYFQDFFDLDDEHCGIAWRWTRG</sequence>